<dbReference type="RefSeq" id="WP_339853629.1">
    <property type="nucleotide sequence ID" value="NZ_CAXAXR010000005.1"/>
</dbReference>
<protein>
    <recommendedName>
        <fullName evidence="6">Peptide methionine sulfoxide reductase MsrA</fullName>
        <shortName evidence="6">Protein-methionine-S-oxide reductase</shortName>
        <ecNumber evidence="6">1.8.4.11</ecNumber>
    </recommendedName>
    <alternativeName>
        <fullName evidence="6">Peptide-methionine (S)-S-oxide reductase</fullName>
        <shortName evidence="6">Peptide Met(O) reductase</shortName>
    </alternativeName>
</protein>
<evidence type="ECO:0000256" key="6">
    <source>
        <dbReference type="HAMAP-Rule" id="MF_01401"/>
    </source>
</evidence>
<evidence type="ECO:0000256" key="1">
    <source>
        <dbReference type="ARBA" id="ARBA00005591"/>
    </source>
</evidence>
<evidence type="ECO:0000256" key="2">
    <source>
        <dbReference type="ARBA" id="ARBA00023002"/>
    </source>
</evidence>
<evidence type="ECO:0000256" key="5">
    <source>
        <dbReference type="ARBA" id="ARBA00048782"/>
    </source>
</evidence>
<comment type="catalytic activity">
    <reaction evidence="5 6">
        <text>[thioredoxin]-disulfide + L-methionine + H2O = L-methionine (S)-S-oxide + [thioredoxin]-dithiol</text>
        <dbReference type="Rhea" id="RHEA:19993"/>
        <dbReference type="Rhea" id="RHEA-COMP:10698"/>
        <dbReference type="Rhea" id="RHEA-COMP:10700"/>
        <dbReference type="ChEBI" id="CHEBI:15377"/>
        <dbReference type="ChEBI" id="CHEBI:29950"/>
        <dbReference type="ChEBI" id="CHEBI:50058"/>
        <dbReference type="ChEBI" id="CHEBI:57844"/>
        <dbReference type="ChEBI" id="CHEBI:58772"/>
        <dbReference type="EC" id="1.8.4.11"/>
    </reaction>
</comment>
<dbReference type="EC" id="1.8.4.11" evidence="6"/>
<accession>A0A348W7K2</accession>
<dbReference type="GO" id="GO:0033744">
    <property type="term" value="F:L-methionine:thioredoxin-disulfide S-oxidoreductase activity"/>
    <property type="evidence" value="ECO:0007669"/>
    <property type="project" value="RHEA"/>
</dbReference>
<dbReference type="Gene3D" id="3.30.1060.10">
    <property type="entry name" value="Peptide methionine sulphoxide reductase MsrA"/>
    <property type="match status" value="1"/>
</dbReference>
<dbReference type="Proteomes" id="UP000264719">
    <property type="component" value="Unassembled WGS sequence"/>
</dbReference>
<evidence type="ECO:0000313" key="8">
    <source>
        <dbReference type="EMBL" id="HAR50514.1"/>
    </source>
</evidence>
<dbReference type="NCBIfam" id="TIGR00401">
    <property type="entry name" value="msrA"/>
    <property type="match status" value="1"/>
</dbReference>
<gene>
    <name evidence="6 8" type="primary">msrA</name>
    <name evidence="8" type="ORF">DCS45_01395</name>
</gene>
<dbReference type="SUPFAM" id="SSF55068">
    <property type="entry name" value="Peptide methionine sulfoxide reductase"/>
    <property type="match status" value="1"/>
</dbReference>
<comment type="caution">
    <text evidence="6">Lacks conserved residue(s) required for the propagation of feature annotation.</text>
</comment>
<dbReference type="EMBL" id="DMVW01000019">
    <property type="protein sequence ID" value="HAR50514.1"/>
    <property type="molecule type" value="Genomic_DNA"/>
</dbReference>
<proteinExistence type="inferred from homology"/>
<dbReference type="InterPro" id="IPR036509">
    <property type="entry name" value="Met_Sox_Rdtase_MsrA_sf"/>
</dbReference>
<dbReference type="GO" id="GO:0008113">
    <property type="term" value="F:peptide-methionine (S)-S-oxide reductase activity"/>
    <property type="evidence" value="ECO:0007669"/>
    <property type="project" value="UniProtKB-UniRule"/>
</dbReference>
<comment type="caution">
    <text evidence="8">The sequence shown here is derived from an EMBL/GenBank/DDBJ whole genome shotgun (WGS) entry which is preliminary data.</text>
</comment>
<name>A0A348W7K2_9RHOB</name>
<evidence type="ECO:0000256" key="3">
    <source>
        <dbReference type="ARBA" id="ARBA00024679"/>
    </source>
</evidence>
<dbReference type="InterPro" id="IPR002569">
    <property type="entry name" value="Met_Sox_Rdtase_MsrA_dom"/>
</dbReference>
<feature type="domain" description="Peptide methionine sulphoxide reductase MsrA" evidence="7">
    <location>
        <begin position="5"/>
        <end position="151"/>
    </location>
</feature>
<evidence type="ECO:0000259" key="7">
    <source>
        <dbReference type="Pfam" id="PF01625"/>
    </source>
</evidence>
<dbReference type="HAMAP" id="MF_01401">
    <property type="entry name" value="MsrA"/>
    <property type="match status" value="1"/>
</dbReference>
<dbReference type="AlphaFoldDB" id="A0A348W7K2"/>
<organism evidence="8 9">
    <name type="scientific">Roseovarius nubinhibens</name>
    <dbReference type="NCBI Taxonomy" id="314263"/>
    <lineage>
        <taxon>Bacteria</taxon>
        <taxon>Pseudomonadati</taxon>
        <taxon>Pseudomonadota</taxon>
        <taxon>Alphaproteobacteria</taxon>
        <taxon>Rhodobacterales</taxon>
        <taxon>Roseobacteraceae</taxon>
        <taxon>Roseovarius</taxon>
    </lineage>
</organism>
<reference evidence="8 9" key="1">
    <citation type="journal article" date="2018" name="Nat. Biotechnol.">
        <title>A standardized bacterial taxonomy based on genome phylogeny substantially revises the tree of life.</title>
        <authorList>
            <person name="Parks D.H."/>
            <person name="Chuvochina M."/>
            <person name="Waite D.W."/>
            <person name="Rinke C."/>
            <person name="Skarshewski A."/>
            <person name="Chaumeil P.A."/>
            <person name="Hugenholtz P."/>
        </authorList>
    </citation>
    <scope>NUCLEOTIDE SEQUENCE [LARGE SCALE GENOMIC DNA]</scope>
    <source>
        <strain evidence="8">UBA9169</strain>
    </source>
</reference>
<comment type="function">
    <text evidence="3 6">Has an important function as a repair enzyme for proteins that have been inactivated by oxidation. Catalyzes the reversible oxidation-reduction of methionine sulfoxide in proteins to methionine.</text>
</comment>
<evidence type="ECO:0000256" key="4">
    <source>
        <dbReference type="ARBA" id="ARBA00047806"/>
    </source>
</evidence>
<comment type="similarity">
    <text evidence="1 6">Belongs to the MsrA Met sulfoxide reductase family.</text>
</comment>
<dbReference type="FunFam" id="3.30.1060.10:FF:000005">
    <property type="entry name" value="Peptide methionine sulfoxide reductase MsrA"/>
    <property type="match status" value="1"/>
</dbReference>
<dbReference type="PANTHER" id="PTHR43774:SF1">
    <property type="entry name" value="PEPTIDE METHIONINE SULFOXIDE REDUCTASE MSRA 2"/>
    <property type="match status" value="1"/>
</dbReference>
<dbReference type="Pfam" id="PF01625">
    <property type="entry name" value="PMSR"/>
    <property type="match status" value="1"/>
</dbReference>
<sequence>MEERALLAGGSFWGLQHLLRDLDGVLSSRVGYTGGDSARPTYRDHGTHAEAVEIRFDPRVLGYRALLEYFFRIHDPTTPDQQGPFIGLSYRSAIYYMNDPQKFEAIRTIADINGSGVWPAKLVTEVLPAGEFWEAEPEHQDYLQRVPDALCAHHLRRHWVLPRKR</sequence>
<comment type="catalytic activity">
    <reaction evidence="4 6">
        <text>L-methionyl-[protein] + [thioredoxin]-disulfide + H2O = L-methionyl-(S)-S-oxide-[protein] + [thioredoxin]-dithiol</text>
        <dbReference type="Rhea" id="RHEA:14217"/>
        <dbReference type="Rhea" id="RHEA-COMP:10698"/>
        <dbReference type="Rhea" id="RHEA-COMP:10700"/>
        <dbReference type="Rhea" id="RHEA-COMP:12313"/>
        <dbReference type="Rhea" id="RHEA-COMP:12315"/>
        <dbReference type="ChEBI" id="CHEBI:15377"/>
        <dbReference type="ChEBI" id="CHEBI:16044"/>
        <dbReference type="ChEBI" id="CHEBI:29950"/>
        <dbReference type="ChEBI" id="CHEBI:44120"/>
        <dbReference type="ChEBI" id="CHEBI:50058"/>
        <dbReference type="EC" id="1.8.4.11"/>
    </reaction>
</comment>
<evidence type="ECO:0000313" key="9">
    <source>
        <dbReference type="Proteomes" id="UP000264719"/>
    </source>
</evidence>
<dbReference type="PANTHER" id="PTHR43774">
    <property type="entry name" value="PEPTIDE METHIONINE SULFOXIDE REDUCTASE"/>
    <property type="match status" value="1"/>
</dbReference>
<keyword evidence="2 6" id="KW-0560">Oxidoreductase</keyword>